<accession>A0A6I4NRL8</accession>
<evidence type="ECO:0000313" key="2">
    <source>
        <dbReference type="Proteomes" id="UP000471501"/>
    </source>
</evidence>
<dbReference type="PROSITE" id="PS51257">
    <property type="entry name" value="PROKAR_LIPOPROTEIN"/>
    <property type="match status" value="1"/>
</dbReference>
<evidence type="ECO:0000313" key="1">
    <source>
        <dbReference type="EMBL" id="MWB93784.1"/>
    </source>
</evidence>
<reference evidence="1 2" key="1">
    <citation type="submission" date="2019-12" db="EMBL/GenBank/DDBJ databases">
        <authorList>
            <person name="Kim Y.S."/>
        </authorList>
    </citation>
    <scope>NUCLEOTIDE SEQUENCE [LARGE SCALE GENOMIC DNA]</scope>
    <source>
        <strain evidence="1 2">GA093</strain>
    </source>
</reference>
<dbReference type="EMBL" id="WSTB01000002">
    <property type="protein sequence ID" value="MWB93784.1"/>
    <property type="molecule type" value="Genomic_DNA"/>
</dbReference>
<keyword evidence="2" id="KW-1185">Reference proteome</keyword>
<comment type="caution">
    <text evidence="1">The sequence shown here is derived from an EMBL/GenBank/DDBJ whole genome shotgun (WGS) entry which is preliminary data.</text>
</comment>
<dbReference type="AlphaFoldDB" id="A0A6I4NRL8"/>
<organism evidence="1 2">
    <name type="scientific">Flavobacterium hydrocarbonoxydans</name>
    <dbReference type="NCBI Taxonomy" id="2683249"/>
    <lineage>
        <taxon>Bacteria</taxon>
        <taxon>Pseudomonadati</taxon>
        <taxon>Bacteroidota</taxon>
        <taxon>Flavobacteriia</taxon>
        <taxon>Flavobacteriales</taxon>
        <taxon>Flavobacteriaceae</taxon>
        <taxon>Flavobacterium</taxon>
    </lineage>
</organism>
<dbReference type="Proteomes" id="UP000471501">
    <property type="component" value="Unassembled WGS sequence"/>
</dbReference>
<sequence>MKRLLLLLVVIFISCKDSNKTVEKKEKAVDDVHEVVRIERNEFKTFFIADKIDHYYLKISDNSLLNILKGDTIVKDQKKLSMILSGYYPDSISRPNFESDLIKYTFVKTELNKKKKREVEKIFTQKDSMQMTFSGCIPMYRDIFIFKKNDSITGIAKICFGCGVAYFYGTKVDTEGFGMKSELKKLEKIIR</sequence>
<protein>
    <recommendedName>
        <fullName evidence="3">Lipoprotein</fullName>
    </recommendedName>
</protein>
<proteinExistence type="predicted"/>
<name>A0A6I4NRL8_9FLAO</name>
<gene>
    <name evidence="1" type="ORF">GON26_05390</name>
</gene>
<dbReference type="RefSeq" id="WP_160373703.1">
    <property type="nucleotide sequence ID" value="NZ_WSTB01000002.1"/>
</dbReference>
<evidence type="ECO:0008006" key="3">
    <source>
        <dbReference type="Google" id="ProtNLM"/>
    </source>
</evidence>